<dbReference type="GO" id="GO:0002949">
    <property type="term" value="P:tRNA threonylcarbamoyladenosine modification"/>
    <property type="evidence" value="ECO:0007669"/>
    <property type="project" value="InterPro"/>
</dbReference>
<organism evidence="2 3">
    <name type="scientific">Acidiphilium rubrum</name>
    <dbReference type="NCBI Taxonomy" id="526"/>
    <lineage>
        <taxon>Bacteria</taxon>
        <taxon>Pseudomonadati</taxon>
        <taxon>Pseudomonadota</taxon>
        <taxon>Alphaproteobacteria</taxon>
        <taxon>Acetobacterales</taxon>
        <taxon>Acidocellaceae</taxon>
        <taxon>Acidiphilium</taxon>
    </lineage>
</organism>
<evidence type="ECO:0000313" key="3">
    <source>
        <dbReference type="Proteomes" id="UP000186308"/>
    </source>
</evidence>
<feature type="domain" description="Gcp-like" evidence="1">
    <location>
        <begin position="39"/>
        <end position="131"/>
    </location>
</feature>
<dbReference type="EMBL" id="FTNE01000006">
    <property type="protein sequence ID" value="SIQ55244.1"/>
    <property type="molecule type" value="Genomic_DNA"/>
</dbReference>
<dbReference type="Gene3D" id="3.30.420.40">
    <property type="match status" value="2"/>
</dbReference>
<gene>
    <name evidence="2" type="ORF">SAMN05421828_10657</name>
</gene>
<reference evidence="2 3" key="1">
    <citation type="submission" date="2017-01" db="EMBL/GenBank/DDBJ databases">
        <authorList>
            <person name="Varghese N."/>
            <person name="Submissions S."/>
        </authorList>
    </citation>
    <scope>NUCLEOTIDE SEQUENCE [LARGE SCALE GENOMIC DNA]</scope>
    <source>
        <strain evidence="2 3">ATCC 35905</strain>
    </source>
</reference>
<dbReference type="InterPro" id="IPR043129">
    <property type="entry name" value="ATPase_NBD"/>
</dbReference>
<dbReference type="Pfam" id="PF00814">
    <property type="entry name" value="TsaD"/>
    <property type="match status" value="1"/>
</dbReference>
<dbReference type="AlphaFoldDB" id="A0A8G2FDN5"/>
<dbReference type="NCBIfam" id="TIGR03725">
    <property type="entry name" value="T6A_YeaZ"/>
    <property type="match status" value="1"/>
</dbReference>
<evidence type="ECO:0000313" key="2">
    <source>
        <dbReference type="EMBL" id="SIQ55244.1"/>
    </source>
</evidence>
<dbReference type="Proteomes" id="UP000186308">
    <property type="component" value="Unassembled WGS sequence"/>
</dbReference>
<dbReference type="SUPFAM" id="SSF53067">
    <property type="entry name" value="Actin-like ATPase domain"/>
    <property type="match status" value="1"/>
</dbReference>
<dbReference type="InterPro" id="IPR000905">
    <property type="entry name" value="Gcp-like_dom"/>
</dbReference>
<name>A0A8G2FDN5_ACIRU</name>
<evidence type="ECO:0000259" key="1">
    <source>
        <dbReference type="Pfam" id="PF00814"/>
    </source>
</evidence>
<dbReference type="RefSeq" id="WP_029312274.1">
    <property type="nucleotide sequence ID" value="NZ_FTNE01000006.1"/>
</dbReference>
<accession>A0A8G2FDN5</accession>
<proteinExistence type="predicted"/>
<sequence length="219" mass="22173">MPLRILAIDAAQRHASVTLVADGVALAVRAGAPETGLAEMLAVWVGECLDEGGVVPGALDAIGVTIGPGSFTGLRASIALAQGLGLAADVPVHGISMGEAFGAALPLLQRPLWVALTARRGRVFLERDGVATGFDEADLPQPDGPIALAGEQAGAVAARLAARGNDVMLTDARYCSGTAIAAALRRRVAAGLPMRPAMPLYVDPPEAKLPAGGLRPAPI</sequence>
<comment type="caution">
    <text evidence="2">The sequence shown here is derived from an EMBL/GenBank/DDBJ whole genome shotgun (WGS) entry which is preliminary data.</text>
</comment>
<dbReference type="OrthoDB" id="9809995at2"/>
<dbReference type="InterPro" id="IPR022496">
    <property type="entry name" value="T6A_TsaB"/>
</dbReference>
<protein>
    <submittedName>
        <fullName evidence="2">tRNA threonylcarbamoyl adenosine modification protein YeaZ</fullName>
    </submittedName>
</protein>
<keyword evidence="3" id="KW-1185">Reference proteome</keyword>